<evidence type="ECO:0000313" key="2">
    <source>
        <dbReference type="EMBL" id="QGO05937.1"/>
    </source>
</evidence>
<organism evidence="2 3">
    <name type="scientific">Piscirickettsia salmonis</name>
    <dbReference type="NCBI Taxonomy" id="1238"/>
    <lineage>
        <taxon>Bacteria</taxon>
        <taxon>Pseudomonadati</taxon>
        <taxon>Pseudomonadota</taxon>
        <taxon>Gammaproteobacteria</taxon>
        <taxon>Thiotrichales</taxon>
        <taxon>Piscirickettsiaceae</taxon>
        <taxon>Piscirickettsia</taxon>
    </lineage>
</organism>
<keyword evidence="1" id="KW-1133">Transmembrane helix</keyword>
<feature type="transmembrane region" description="Helical" evidence="1">
    <location>
        <begin position="6"/>
        <end position="30"/>
    </location>
</feature>
<name>A0A9Q6PSR0_PISSA</name>
<dbReference type="RefSeq" id="WP_052104766.1">
    <property type="nucleotide sequence ID" value="NZ_CP039040.1"/>
</dbReference>
<keyword evidence="1" id="KW-0812">Transmembrane</keyword>
<protein>
    <submittedName>
        <fullName evidence="2">Uncharacterized protein</fullName>
    </submittedName>
</protein>
<keyword evidence="3" id="KW-1185">Reference proteome</keyword>
<dbReference type="EMBL" id="CP038908">
    <property type="protein sequence ID" value="QGO05937.1"/>
    <property type="molecule type" value="Genomic_DNA"/>
</dbReference>
<dbReference type="AlphaFoldDB" id="A0A9Q6PSR0"/>
<gene>
    <name evidence="2" type="ORF">Psal009_01834</name>
</gene>
<reference evidence="2 3" key="1">
    <citation type="submission" date="2019-04" db="EMBL/GenBank/DDBJ databases">
        <title>Complete genome sequencing of Piscirickettsia salmonis strain Psal-009.</title>
        <authorList>
            <person name="Schober I."/>
            <person name="Bunk B."/>
            <person name="Sproer C."/>
            <person name="Carril G.P."/>
            <person name="Riedel T."/>
            <person name="Flores-Herrera P.A."/>
            <person name="Nourdin-Galindo G."/>
            <person name="Marshall S.H."/>
            <person name="Overmann J."/>
        </authorList>
    </citation>
    <scope>NUCLEOTIDE SEQUENCE [LARGE SCALE GENOMIC DNA]</scope>
    <source>
        <strain evidence="2 3">Psal-009</strain>
    </source>
</reference>
<proteinExistence type="predicted"/>
<sequence>MGLALILTGPIGTAIGASLILITCGIQYWLNHYFLPKKEIQLATDPLELLHLKLDSHIDAQIAKFTKALDQLGEGSEKAQTELKLQTYMAAKAELESWQTMPDRNSHSDKLHQAMSLAMDASKICRRGNGAPSSYKALKAELKYFTVDWQDRYKQTQIKFNPLLKDFLSSSKIKPSAENDRMTSLIFQDSFIADGAVSGASGVFSAPASLV</sequence>
<dbReference type="Proteomes" id="UP000422232">
    <property type="component" value="Chromosome"/>
</dbReference>
<accession>A0A9Q6PSR0</accession>
<keyword evidence="1" id="KW-0472">Membrane</keyword>
<evidence type="ECO:0000313" key="3">
    <source>
        <dbReference type="Proteomes" id="UP000422232"/>
    </source>
</evidence>
<evidence type="ECO:0000256" key="1">
    <source>
        <dbReference type="SAM" id="Phobius"/>
    </source>
</evidence>